<organism evidence="2 3">
    <name type="scientific">Sinisalibacter lacisalsi</name>
    <dbReference type="NCBI Taxonomy" id="1526570"/>
    <lineage>
        <taxon>Bacteria</taxon>
        <taxon>Pseudomonadati</taxon>
        <taxon>Pseudomonadota</taxon>
        <taxon>Alphaproteobacteria</taxon>
        <taxon>Rhodobacterales</taxon>
        <taxon>Roseobacteraceae</taxon>
        <taxon>Sinisalibacter</taxon>
    </lineage>
</organism>
<dbReference type="EMBL" id="BMGI01000001">
    <property type="protein sequence ID" value="GGD27849.1"/>
    <property type="molecule type" value="Genomic_DNA"/>
</dbReference>
<keyword evidence="3" id="KW-1185">Reference proteome</keyword>
<dbReference type="GO" id="GO:0016874">
    <property type="term" value="F:ligase activity"/>
    <property type="evidence" value="ECO:0007669"/>
    <property type="project" value="UniProtKB-KW"/>
</dbReference>
<proteinExistence type="predicted"/>
<keyword evidence="2" id="KW-0436">Ligase</keyword>
<dbReference type="Proteomes" id="UP000617355">
    <property type="component" value="Unassembled WGS sequence"/>
</dbReference>
<evidence type="ECO:0000313" key="2">
    <source>
        <dbReference type="EMBL" id="GGD27849.1"/>
    </source>
</evidence>
<dbReference type="PANTHER" id="PTHR42705">
    <property type="entry name" value="BIFUNCTIONAL NON-HOMOLOGOUS END JOINING PROTEIN LIGD"/>
    <property type="match status" value="1"/>
</dbReference>
<gene>
    <name evidence="2" type="ORF">GCM10011358_10110</name>
</gene>
<evidence type="ECO:0000313" key="3">
    <source>
        <dbReference type="Proteomes" id="UP000617355"/>
    </source>
</evidence>
<dbReference type="InterPro" id="IPR014145">
    <property type="entry name" value="LigD_pol_dom"/>
</dbReference>
<name>A0ABQ1QHE7_9RHOB</name>
<reference evidence="3" key="1">
    <citation type="journal article" date="2019" name="Int. J. Syst. Evol. Microbiol.">
        <title>The Global Catalogue of Microorganisms (GCM) 10K type strain sequencing project: providing services to taxonomists for standard genome sequencing and annotation.</title>
        <authorList>
            <consortium name="The Broad Institute Genomics Platform"/>
            <consortium name="The Broad Institute Genome Sequencing Center for Infectious Disease"/>
            <person name="Wu L."/>
            <person name="Ma J."/>
        </authorList>
    </citation>
    <scope>NUCLEOTIDE SEQUENCE [LARGE SCALE GENOMIC DNA]</scope>
    <source>
        <strain evidence="3">CGMCC 1.12922</strain>
    </source>
</reference>
<sequence>MTTKTLTVGEREVEISSADKVMFPDDGITKLDLARYYAQIAPIALPHYRGRPVTMQRFPDGIGADGFFQKNVPEYFPGWIERVALPKEGGTVTHAVIGEAAALVYLADQGCITPHLALARAPAPRKPDRMVFDLDPSDNDFGKVQEVARAVKDALDARELPSFVAATGSRGLHIVLALDASVDVDRLRPFARGLAEEVAAAHSALATTEQRKAKRGDRVLIDTFRTAYAQTAVAPYAVRARAGAPVATPLRWEEALAADMAPDRYTIASIFRRLGQIEDPWAGIDNNPLDASRLVEDS</sequence>
<feature type="domain" description="DNA ligase D polymerase" evidence="1">
    <location>
        <begin position="29"/>
        <end position="281"/>
    </location>
</feature>
<dbReference type="RefSeq" id="WP_188526503.1">
    <property type="nucleotide sequence ID" value="NZ_BMGI01000001.1"/>
</dbReference>
<dbReference type="Pfam" id="PF21686">
    <property type="entry name" value="LigD_Prim-Pol"/>
    <property type="match status" value="1"/>
</dbReference>
<accession>A0ABQ1QHE7</accession>
<comment type="caution">
    <text evidence="2">The sequence shown here is derived from an EMBL/GenBank/DDBJ whole genome shotgun (WGS) entry which is preliminary data.</text>
</comment>
<dbReference type="CDD" id="cd04861">
    <property type="entry name" value="LigD_Pol_like"/>
    <property type="match status" value="1"/>
</dbReference>
<dbReference type="InterPro" id="IPR052171">
    <property type="entry name" value="NHEJ_LigD"/>
</dbReference>
<protein>
    <submittedName>
        <fullName evidence="2">ATP-dependent DNA ligase</fullName>
    </submittedName>
</protein>
<evidence type="ECO:0000259" key="1">
    <source>
        <dbReference type="Pfam" id="PF21686"/>
    </source>
</evidence>
<dbReference type="PANTHER" id="PTHR42705:SF2">
    <property type="entry name" value="BIFUNCTIONAL NON-HOMOLOGOUS END JOINING PROTEIN LIGD"/>
    <property type="match status" value="1"/>
</dbReference>
<dbReference type="Gene3D" id="3.90.920.10">
    <property type="entry name" value="DNA primase, PRIM domain"/>
    <property type="match status" value="1"/>
</dbReference>
<dbReference type="NCBIfam" id="TIGR02778">
    <property type="entry name" value="ligD_pol"/>
    <property type="match status" value="1"/>
</dbReference>